<evidence type="ECO:0000313" key="1">
    <source>
        <dbReference type="EMBL" id="CAI6355109.1"/>
    </source>
</evidence>
<accession>A0AAV0WGV2</accession>
<protein>
    <submittedName>
        <fullName evidence="1">Uncharacterized protein</fullName>
    </submittedName>
</protein>
<evidence type="ECO:0000313" key="2">
    <source>
        <dbReference type="Proteomes" id="UP001160148"/>
    </source>
</evidence>
<dbReference type="EMBL" id="CARXXK010000002">
    <property type="protein sequence ID" value="CAI6355109.1"/>
    <property type="molecule type" value="Genomic_DNA"/>
</dbReference>
<organism evidence="1 2">
    <name type="scientific">Macrosiphum euphorbiae</name>
    <name type="common">potato aphid</name>
    <dbReference type="NCBI Taxonomy" id="13131"/>
    <lineage>
        <taxon>Eukaryota</taxon>
        <taxon>Metazoa</taxon>
        <taxon>Ecdysozoa</taxon>
        <taxon>Arthropoda</taxon>
        <taxon>Hexapoda</taxon>
        <taxon>Insecta</taxon>
        <taxon>Pterygota</taxon>
        <taxon>Neoptera</taxon>
        <taxon>Paraneoptera</taxon>
        <taxon>Hemiptera</taxon>
        <taxon>Sternorrhyncha</taxon>
        <taxon>Aphidomorpha</taxon>
        <taxon>Aphidoidea</taxon>
        <taxon>Aphididae</taxon>
        <taxon>Macrosiphini</taxon>
        <taxon>Macrosiphum</taxon>
    </lineage>
</organism>
<reference evidence="1 2" key="1">
    <citation type="submission" date="2023-01" db="EMBL/GenBank/DDBJ databases">
        <authorList>
            <person name="Whitehead M."/>
        </authorList>
    </citation>
    <scope>NUCLEOTIDE SEQUENCE [LARGE SCALE GENOMIC DNA]</scope>
</reference>
<sequence length="89" mass="10459">MQIQMQTDGPEKIILLKEHEEHHQMAEMAYTTKKLDKASMETEHNKLVLSFDLQQCLPTPCLHNSIAFYKCHLWTYNLTIHNMKTDQAT</sequence>
<comment type="caution">
    <text evidence="1">The sequence shown here is derived from an EMBL/GenBank/DDBJ whole genome shotgun (WGS) entry which is preliminary data.</text>
</comment>
<name>A0AAV0WGV2_9HEMI</name>
<gene>
    <name evidence="1" type="ORF">MEUPH1_LOCUS11002</name>
</gene>
<dbReference type="AlphaFoldDB" id="A0AAV0WGV2"/>
<keyword evidence="2" id="KW-1185">Reference proteome</keyword>
<dbReference type="Proteomes" id="UP001160148">
    <property type="component" value="Unassembled WGS sequence"/>
</dbReference>
<proteinExistence type="predicted"/>